<accession>A0ABV9PT17</accession>
<organism evidence="6 7">
    <name type="scientific">Dietzia aurantiaca</name>
    <dbReference type="NCBI Taxonomy" id="983873"/>
    <lineage>
        <taxon>Bacteria</taxon>
        <taxon>Bacillati</taxon>
        <taxon>Actinomycetota</taxon>
        <taxon>Actinomycetes</taxon>
        <taxon>Mycobacteriales</taxon>
        <taxon>Dietziaceae</taxon>
        <taxon>Dietzia</taxon>
    </lineage>
</organism>
<dbReference type="Gene3D" id="3.40.50.1390">
    <property type="entry name" value="Resolvase, N-terminal catalytic domain"/>
    <property type="match status" value="1"/>
</dbReference>
<reference evidence="7" key="1">
    <citation type="journal article" date="2019" name="Int. J. Syst. Evol. Microbiol.">
        <title>The Global Catalogue of Microorganisms (GCM) 10K type strain sequencing project: providing services to taxonomists for standard genome sequencing and annotation.</title>
        <authorList>
            <consortium name="The Broad Institute Genomics Platform"/>
            <consortium name="The Broad Institute Genome Sequencing Center for Infectious Disease"/>
            <person name="Wu L."/>
            <person name="Ma J."/>
        </authorList>
    </citation>
    <scope>NUCLEOTIDE SEQUENCE [LARGE SCALE GENOMIC DNA]</scope>
    <source>
        <strain evidence="7">JCM 11882</strain>
    </source>
</reference>
<gene>
    <name evidence="6" type="ORF">ACFO7U_11595</name>
</gene>
<dbReference type="PROSITE" id="PS51736">
    <property type="entry name" value="RECOMBINASES_3"/>
    <property type="match status" value="1"/>
</dbReference>
<dbReference type="PANTHER" id="PTHR30461">
    <property type="entry name" value="DNA-INVERTASE FROM LAMBDOID PROPHAGE"/>
    <property type="match status" value="1"/>
</dbReference>
<keyword evidence="1" id="KW-0229">DNA integration</keyword>
<proteinExistence type="predicted"/>
<evidence type="ECO:0000313" key="6">
    <source>
        <dbReference type="EMBL" id="MFC4755415.1"/>
    </source>
</evidence>
<feature type="domain" description="Resolvase/invertase-type recombinase catalytic" evidence="5">
    <location>
        <begin position="18"/>
        <end position="167"/>
    </location>
</feature>
<evidence type="ECO:0000256" key="2">
    <source>
        <dbReference type="ARBA" id="ARBA00023125"/>
    </source>
</evidence>
<dbReference type="SMART" id="SM00857">
    <property type="entry name" value="Resolvase"/>
    <property type="match status" value="1"/>
</dbReference>
<dbReference type="Pfam" id="PF00239">
    <property type="entry name" value="Resolvase"/>
    <property type="match status" value="1"/>
</dbReference>
<evidence type="ECO:0000256" key="4">
    <source>
        <dbReference type="PROSITE-ProRule" id="PRU10137"/>
    </source>
</evidence>
<dbReference type="InterPro" id="IPR036162">
    <property type="entry name" value="Resolvase-like_N_sf"/>
</dbReference>
<dbReference type="PANTHER" id="PTHR30461:SF2">
    <property type="entry name" value="SERINE RECOMBINASE PINE-RELATED"/>
    <property type="match status" value="1"/>
</dbReference>
<dbReference type="InterPro" id="IPR050639">
    <property type="entry name" value="SSR_resolvase"/>
</dbReference>
<comment type="caution">
    <text evidence="6">The sequence shown here is derived from an EMBL/GenBank/DDBJ whole genome shotgun (WGS) entry which is preliminary data.</text>
</comment>
<dbReference type="CDD" id="cd00338">
    <property type="entry name" value="Ser_Recombinase"/>
    <property type="match status" value="1"/>
</dbReference>
<keyword evidence="2" id="KW-0238">DNA-binding</keyword>
<sequence length="265" mass="27809">MTAPRKPRKRRPAAPSDVVVGYLRVSTDEQAVSGLGLEAQRATIEARAAAEGWTVISWFADEGVSGTVAPVERPGLSDALDAVSEGQASRLVASHLSRIGRSAARVLDLDTLAAAEGWGLVMCDLQIDTATAAGRFMLGNMAAAAEYERNLVSERTRAALAVKRAQGVRLGRPSILDRETVARIVTERDEGKTWQAVADGLMADGIATAQGGARWYPASVRKVYTGQDAAALRASSAPSTSAVTWTAGQVGAMLGPELPFAHEVG</sequence>
<dbReference type="PROSITE" id="PS00397">
    <property type="entry name" value="RECOMBINASES_1"/>
    <property type="match status" value="1"/>
</dbReference>
<keyword evidence="7" id="KW-1185">Reference proteome</keyword>
<evidence type="ECO:0000313" key="7">
    <source>
        <dbReference type="Proteomes" id="UP001595836"/>
    </source>
</evidence>
<dbReference type="InterPro" id="IPR006119">
    <property type="entry name" value="Resolv_N"/>
</dbReference>
<dbReference type="EMBL" id="JBHSHP010000040">
    <property type="protein sequence ID" value="MFC4755415.1"/>
    <property type="molecule type" value="Genomic_DNA"/>
</dbReference>
<evidence type="ECO:0000256" key="1">
    <source>
        <dbReference type="ARBA" id="ARBA00022908"/>
    </source>
</evidence>
<evidence type="ECO:0000256" key="3">
    <source>
        <dbReference type="ARBA" id="ARBA00023172"/>
    </source>
</evidence>
<dbReference type="RefSeq" id="WP_380059640.1">
    <property type="nucleotide sequence ID" value="NZ_JBHSHP010000040.1"/>
</dbReference>
<evidence type="ECO:0000259" key="5">
    <source>
        <dbReference type="PROSITE" id="PS51736"/>
    </source>
</evidence>
<name>A0ABV9PT17_9ACTN</name>
<dbReference type="SUPFAM" id="SSF53041">
    <property type="entry name" value="Resolvase-like"/>
    <property type="match status" value="1"/>
</dbReference>
<protein>
    <submittedName>
        <fullName evidence="6">Recombinase family protein</fullName>
    </submittedName>
</protein>
<keyword evidence="3" id="KW-0233">DNA recombination</keyword>
<dbReference type="Proteomes" id="UP001595836">
    <property type="component" value="Unassembled WGS sequence"/>
</dbReference>
<feature type="active site" description="O-(5'-phospho-DNA)-serine intermediate" evidence="4">
    <location>
        <position position="26"/>
    </location>
</feature>
<dbReference type="InterPro" id="IPR006118">
    <property type="entry name" value="Recombinase_CS"/>
</dbReference>